<reference evidence="2" key="1">
    <citation type="journal article" date="2013" name="Nature">
        <title>Draft genome of the wheat A-genome progenitor Triticum urartu.</title>
        <authorList>
            <person name="Ling H.Q."/>
            <person name="Zhao S."/>
            <person name="Liu D."/>
            <person name="Wang J."/>
            <person name="Sun H."/>
            <person name="Zhang C."/>
            <person name="Fan H."/>
            <person name="Li D."/>
            <person name="Dong L."/>
            <person name="Tao Y."/>
            <person name="Gao C."/>
            <person name="Wu H."/>
            <person name="Li Y."/>
            <person name="Cui Y."/>
            <person name="Guo X."/>
            <person name="Zheng S."/>
            <person name="Wang B."/>
            <person name="Yu K."/>
            <person name="Liang Q."/>
            <person name="Yang W."/>
            <person name="Lou X."/>
            <person name="Chen J."/>
            <person name="Feng M."/>
            <person name="Jian J."/>
            <person name="Zhang X."/>
            <person name="Luo G."/>
            <person name="Jiang Y."/>
            <person name="Liu J."/>
            <person name="Wang Z."/>
            <person name="Sha Y."/>
            <person name="Zhang B."/>
            <person name="Wu H."/>
            <person name="Tang D."/>
            <person name="Shen Q."/>
            <person name="Xue P."/>
            <person name="Zou S."/>
            <person name="Wang X."/>
            <person name="Liu X."/>
            <person name="Wang F."/>
            <person name="Yang Y."/>
            <person name="An X."/>
            <person name="Dong Z."/>
            <person name="Zhang K."/>
            <person name="Zhang X."/>
            <person name="Luo M.C."/>
            <person name="Dvorak J."/>
            <person name="Tong Y."/>
            <person name="Wang J."/>
            <person name="Yang H."/>
            <person name="Li Z."/>
            <person name="Wang D."/>
            <person name="Zhang A."/>
            <person name="Wang J."/>
        </authorList>
    </citation>
    <scope>NUCLEOTIDE SEQUENCE</scope>
    <source>
        <strain evidence="2">cv. G1812</strain>
    </source>
</reference>
<organism evidence="1 2">
    <name type="scientific">Triticum urartu</name>
    <name type="common">Red wild einkorn</name>
    <name type="synonym">Crithodium urartu</name>
    <dbReference type="NCBI Taxonomy" id="4572"/>
    <lineage>
        <taxon>Eukaryota</taxon>
        <taxon>Viridiplantae</taxon>
        <taxon>Streptophyta</taxon>
        <taxon>Embryophyta</taxon>
        <taxon>Tracheophyta</taxon>
        <taxon>Spermatophyta</taxon>
        <taxon>Magnoliopsida</taxon>
        <taxon>Liliopsida</taxon>
        <taxon>Poales</taxon>
        <taxon>Poaceae</taxon>
        <taxon>BOP clade</taxon>
        <taxon>Pooideae</taxon>
        <taxon>Triticodae</taxon>
        <taxon>Triticeae</taxon>
        <taxon>Triticinae</taxon>
        <taxon>Triticum</taxon>
    </lineage>
</organism>
<protein>
    <submittedName>
        <fullName evidence="1">Uncharacterized protein</fullName>
    </submittedName>
</protein>
<proteinExistence type="predicted"/>
<dbReference type="Proteomes" id="UP000015106">
    <property type="component" value="Chromosome 2"/>
</dbReference>
<evidence type="ECO:0000313" key="1">
    <source>
        <dbReference type="EnsemblPlants" id="TuG1812G0200004669.01.T02"/>
    </source>
</evidence>
<reference evidence="1" key="2">
    <citation type="submission" date="2018-03" db="EMBL/GenBank/DDBJ databases">
        <title>The Triticum urartu genome reveals the dynamic nature of wheat genome evolution.</title>
        <authorList>
            <person name="Ling H."/>
            <person name="Ma B."/>
            <person name="Shi X."/>
            <person name="Liu H."/>
            <person name="Dong L."/>
            <person name="Sun H."/>
            <person name="Cao Y."/>
            <person name="Gao Q."/>
            <person name="Zheng S."/>
            <person name="Li Y."/>
            <person name="Yu Y."/>
            <person name="Du H."/>
            <person name="Qi M."/>
            <person name="Li Y."/>
            <person name="Yu H."/>
            <person name="Cui Y."/>
            <person name="Wang N."/>
            <person name="Chen C."/>
            <person name="Wu H."/>
            <person name="Zhao Y."/>
            <person name="Zhang J."/>
            <person name="Li Y."/>
            <person name="Zhou W."/>
            <person name="Zhang B."/>
            <person name="Hu W."/>
            <person name="Eijk M."/>
            <person name="Tang J."/>
            <person name="Witsenboer H."/>
            <person name="Zhao S."/>
            <person name="Li Z."/>
            <person name="Zhang A."/>
            <person name="Wang D."/>
            <person name="Liang C."/>
        </authorList>
    </citation>
    <scope>NUCLEOTIDE SEQUENCE [LARGE SCALE GENOMIC DNA]</scope>
    <source>
        <strain evidence="1">cv. G1812</strain>
    </source>
</reference>
<evidence type="ECO:0000313" key="2">
    <source>
        <dbReference type="Proteomes" id="UP000015106"/>
    </source>
</evidence>
<keyword evidence="2" id="KW-1185">Reference proteome</keyword>
<name>A0A8R7TLL5_TRIUA</name>
<reference evidence="1" key="3">
    <citation type="submission" date="2022-06" db="UniProtKB">
        <authorList>
            <consortium name="EnsemblPlants"/>
        </authorList>
    </citation>
    <scope>IDENTIFICATION</scope>
</reference>
<accession>A0A8R7TLL5</accession>
<dbReference type="Gramene" id="TuG1812G0200004669.01.T02">
    <property type="protein sequence ID" value="TuG1812G0200004669.01.T02"/>
    <property type="gene ID" value="TuG1812G0200004669.01"/>
</dbReference>
<sequence>MRVCAASLMSRALDASRALAWSSWSAAMGTKVRVEGGEVPE</sequence>
<dbReference type="EnsemblPlants" id="TuG1812G0200004669.01.T02">
    <property type="protein sequence ID" value="TuG1812G0200004669.01.T02"/>
    <property type="gene ID" value="TuG1812G0200004669.01"/>
</dbReference>
<gene>
    <name evidence="1" type="primary">LOC125533886</name>
</gene>
<dbReference type="AlphaFoldDB" id="A0A8R7TLL5"/>